<evidence type="ECO:0000256" key="1">
    <source>
        <dbReference type="SAM" id="Coils"/>
    </source>
</evidence>
<evidence type="ECO:0000259" key="2">
    <source>
        <dbReference type="PROSITE" id="PS51301"/>
    </source>
</evidence>
<dbReference type="AlphaFoldDB" id="A0A6C0H4U6"/>
<dbReference type="InterPro" id="IPR017880">
    <property type="entry name" value="KilA_N"/>
</dbReference>
<keyword evidence="1" id="KW-0175">Coiled coil</keyword>
<organism evidence="3">
    <name type="scientific">viral metagenome</name>
    <dbReference type="NCBI Taxonomy" id="1070528"/>
    <lineage>
        <taxon>unclassified sequences</taxon>
        <taxon>metagenomes</taxon>
        <taxon>organismal metagenomes</taxon>
    </lineage>
</organism>
<dbReference type="Pfam" id="PF04383">
    <property type="entry name" value="KilA-N"/>
    <property type="match status" value="1"/>
</dbReference>
<feature type="domain" description="KilA-N" evidence="2">
    <location>
        <begin position="17"/>
        <end position="123"/>
    </location>
</feature>
<feature type="coiled-coil region" evidence="1">
    <location>
        <begin position="140"/>
        <end position="196"/>
    </location>
</feature>
<evidence type="ECO:0000313" key="3">
    <source>
        <dbReference type="EMBL" id="QHT75043.1"/>
    </source>
</evidence>
<accession>A0A6C0H4U6</accession>
<reference evidence="3" key="1">
    <citation type="journal article" date="2020" name="Nature">
        <title>Giant virus diversity and host interactions through global metagenomics.</title>
        <authorList>
            <person name="Schulz F."/>
            <person name="Roux S."/>
            <person name="Paez-Espino D."/>
            <person name="Jungbluth S."/>
            <person name="Walsh D.A."/>
            <person name="Denef V.J."/>
            <person name="McMahon K.D."/>
            <person name="Konstantinidis K.T."/>
            <person name="Eloe-Fadrosh E.A."/>
            <person name="Kyrpides N.C."/>
            <person name="Woyke T."/>
        </authorList>
    </citation>
    <scope>NUCLEOTIDE SEQUENCE</scope>
    <source>
        <strain evidence="3">GVMAG-M-3300023179-62</strain>
    </source>
</reference>
<proteinExistence type="predicted"/>
<protein>
    <recommendedName>
        <fullName evidence="2">KilA-N domain-containing protein</fullName>
    </recommendedName>
</protein>
<dbReference type="EMBL" id="MN739862">
    <property type="protein sequence ID" value="QHT75043.1"/>
    <property type="molecule type" value="Genomic_DNA"/>
</dbReference>
<sequence length="226" mass="26760">MTHNDITKLAYEKITDRYYKARYLGLECIMDITNGYINGTKLCLSSKDKSKRFSRYINTFRYKILTTYYMTNITDYSSDLSIKVTDGVKEARGTYLHPILFLDLAIWISPVAYMKATRIISDSLTKETDRIYMIEESLTRREAEKKAEEMMTKILIQNEKTHFKIDKAFKDSEESISKIKSSLRRVETRIEKLSDEGEKPPTENFSWRRWWPSRNISVFFKKNKKS</sequence>
<name>A0A6C0H4U6_9ZZZZ</name>
<dbReference type="InterPro" id="IPR018004">
    <property type="entry name" value="KilA/APSES_HTH"/>
</dbReference>
<dbReference type="PROSITE" id="PS51301">
    <property type="entry name" value="KILA_N"/>
    <property type="match status" value="1"/>
</dbReference>